<evidence type="ECO:0000313" key="8">
    <source>
        <dbReference type="Proteomes" id="UP000177942"/>
    </source>
</evidence>
<dbReference type="Gene3D" id="1.10.150.170">
    <property type="entry name" value="Putative methyltransferase TM0872, insert domain"/>
    <property type="match status" value="1"/>
</dbReference>
<comment type="function">
    <text evidence="6">Specifically methylates the N4 position of cytidine in position 1402 (C1402) of 16S rRNA.</text>
</comment>
<feature type="binding site" evidence="6">
    <location>
        <begin position="31"/>
        <end position="33"/>
    </location>
    <ligand>
        <name>S-adenosyl-L-methionine</name>
        <dbReference type="ChEBI" id="CHEBI:59789"/>
    </ligand>
</feature>
<dbReference type="Pfam" id="PF01795">
    <property type="entry name" value="Methyltransf_5"/>
    <property type="match status" value="1"/>
</dbReference>
<dbReference type="EMBL" id="MHJJ01000013">
    <property type="protein sequence ID" value="OGY65272.1"/>
    <property type="molecule type" value="Genomic_DNA"/>
</dbReference>
<comment type="subcellular location">
    <subcellularLocation>
        <location evidence="6">Cytoplasm</location>
    </subcellularLocation>
</comment>
<dbReference type="Proteomes" id="UP000177942">
    <property type="component" value="Unassembled WGS sequence"/>
</dbReference>
<comment type="caution">
    <text evidence="7">The sequence shown here is derived from an EMBL/GenBank/DDBJ whole genome shotgun (WGS) entry which is preliminary data.</text>
</comment>
<dbReference type="EC" id="2.1.1.199" evidence="6"/>
<name>A0A1G1ZL07_9BACT</name>
<comment type="catalytic activity">
    <reaction evidence="6">
        <text>cytidine(1402) in 16S rRNA + S-adenosyl-L-methionine = N(4)-methylcytidine(1402) in 16S rRNA + S-adenosyl-L-homocysteine + H(+)</text>
        <dbReference type="Rhea" id="RHEA:42928"/>
        <dbReference type="Rhea" id="RHEA-COMP:10286"/>
        <dbReference type="Rhea" id="RHEA-COMP:10287"/>
        <dbReference type="ChEBI" id="CHEBI:15378"/>
        <dbReference type="ChEBI" id="CHEBI:57856"/>
        <dbReference type="ChEBI" id="CHEBI:59789"/>
        <dbReference type="ChEBI" id="CHEBI:74506"/>
        <dbReference type="ChEBI" id="CHEBI:82748"/>
        <dbReference type="EC" id="2.1.1.199"/>
    </reaction>
</comment>
<dbReference type="AlphaFoldDB" id="A0A1G1ZL07"/>
<dbReference type="InterPro" id="IPR029063">
    <property type="entry name" value="SAM-dependent_MTases_sf"/>
</dbReference>
<feature type="binding site" evidence="6">
    <location>
        <position position="74"/>
    </location>
    <ligand>
        <name>S-adenosyl-L-methionine</name>
        <dbReference type="ChEBI" id="CHEBI:59789"/>
    </ligand>
</feature>
<dbReference type="GO" id="GO:0070475">
    <property type="term" value="P:rRNA base methylation"/>
    <property type="evidence" value="ECO:0007669"/>
    <property type="project" value="UniProtKB-UniRule"/>
</dbReference>
<dbReference type="PANTHER" id="PTHR11265">
    <property type="entry name" value="S-ADENOSYL-METHYLTRANSFERASE MRAW"/>
    <property type="match status" value="1"/>
</dbReference>
<dbReference type="NCBIfam" id="TIGR00006">
    <property type="entry name" value="16S rRNA (cytosine(1402)-N(4))-methyltransferase RsmH"/>
    <property type="match status" value="1"/>
</dbReference>
<accession>A0A1G1ZL07</accession>
<feature type="binding site" evidence="6">
    <location>
        <position position="51"/>
    </location>
    <ligand>
        <name>S-adenosyl-L-methionine</name>
        <dbReference type="ChEBI" id="CHEBI:59789"/>
    </ligand>
</feature>
<dbReference type="SUPFAM" id="SSF53335">
    <property type="entry name" value="S-adenosyl-L-methionine-dependent methyltransferases"/>
    <property type="match status" value="1"/>
</dbReference>
<feature type="binding site" evidence="6">
    <location>
        <position position="102"/>
    </location>
    <ligand>
        <name>S-adenosyl-L-methionine</name>
        <dbReference type="ChEBI" id="CHEBI:59789"/>
    </ligand>
</feature>
<keyword evidence="4 6" id="KW-0808">Transferase</keyword>
<dbReference type="GO" id="GO:0071424">
    <property type="term" value="F:rRNA (cytosine-N4-)-methyltransferase activity"/>
    <property type="evidence" value="ECO:0007669"/>
    <property type="project" value="UniProtKB-UniRule"/>
</dbReference>
<dbReference type="STRING" id="1798407.A3A16_01980"/>
<keyword evidence="2 6" id="KW-0698">rRNA processing</keyword>
<evidence type="ECO:0000256" key="6">
    <source>
        <dbReference type="HAMAP-Rule" id="MF_01007"/>
    </source>
</evidence>
<dbReference type="HAMAP" id="MF_01007">
    <property type="entry name" value="16SrRNA_methyltr_H"/>
    <property type="match status" value="1"/>
</dbReference>
<keyword evidence="5 6" id="KW-0949">S-adenosyl-L-methionine</keyword>
<dbReference type="PANTHER" id="PTHR11265:SF0">
    <property type="entry name" value="12S RRNA N4-METHYLCYTIDINE METHYLTRANSFERASE"/>
    <property type="match status" value="1"/>
</dbReference>
<evidence type="ECO:0000256" key="1">
    <source>
        <dbReference type="ARBA" id="ARBA00010396"/>
    </source>
</evidence>
<organism evidence="7 8">
    <name type="scientific">Candidatus Harrisonbacteria bacterium RIFCSPLOWO2_01_FULL_44_18</name>
    <dbReference type="NCBI Taxonomy" id="1798407"/>
    <lineage>
        <taxon>Bacteria</taxon>
        <taxon>Candidatus Harrisoniibacteriota</taxon>
    </lineage>
</organism>
<evidence type="ECO:0000256" key="2">
    <source>
        <dbReference type="ARBA" id="ARBA00022552"/>
    </source>
</evidence>
<evidence type="ECO:0000313" key="7">
    <source>
        <dbReference type="EMBL" id="OGY65272.1"/>
    </source>
</evidence>
<dbReference type="SUPFAM" id="SSF81799">
    <property type="entry name" value="Putative methyltransferase TM0872, insert domain"/>
    <property type="match status" value="1"/>
</dbReference>
<sequence>MSHIPVLLNEAIQVLDPKPGEFFIDGTFGSGGHSRAIQEKIGATGKLLAIDWDETNFKRFAIGDLRFASYAGNYADLPEILKKRGLPKADGLIIDLGFSSEQLSGGRGFSFGKDEPLLMTYSRDMKPVKEILKEVSEEELAKIIKDLSDERFANRIAKEIKEYLKRKPIETSKELAEIIKSAVPKNYERGHRHGGASRIHPATRTFMALRIYANQELENLEKLLKNLELILKPGGRAAIISFHSLEDRLVKNHFRQMAKVGKLKILTKKPVTAAKEEIAVNPRSRSAKLRAVAMMNYEV</sequence>
<dbReference type="InterPro" id="IPR002903">
    <property type="entry name" value="RsmH"/>
</dbReference>
<keyword evidence="6" id="KW-0963">Cytoplasm</keyword>
<gene>
    <name evidence="6" type="primary">rsmH</name>
    <name evidence="7" type="ORF">A3A16_01980</name>
</gene>
<dbReference type="InterPro" id="IPR023397">
    <property type="entry name" value="SAM-dep_MeTrfase_MraW_recog"/>
</dbReference>
<dbReference type="PIRSF" id="PIRSF004486">
    <property type="entry name" value="MraW"/>
    <property type="match status" value="1"/>
</dbReference>
<comment type="similarity">
    <text evidence="1 6">Belongs to the methyltransferase superfamily. RsmH family.</text>
</comment>
<dbReference type="GO" id="GO:0005737">
    <property type="term" value="C:cytoplasm"/>
    <property type="evidence" value="ECO:0007669"/>
    <property type="project" value="UniProtKB-SubCell"/>
</dbReference>
<keyword evidence="3 6" id="KW-0489">Methyltransferase</keyword>
<proteinExistence type="inferred from homology"/>
<evidence type="ECO:0000256" key="3">
    <source>
        <dbReference type="ARBA" id="ARBA00022603"/>
    </source>
</evidence>
<feature type="binding site" evidence="6">
    <location>
        <position position="95"/>
    </location>
    <ligand>
        <name>S-adenosyl-L-methionine</name>
        <dbReference type="ChEBI" id="CHEBI:59789"/>
    </ligand>
</feature>
<reference evidence="7 8" key="1">
    <citation type="journal article" date="2016" name="Nat. Commun.">
        <title>Thousands of microbial genomes shed light on interconnected biogeochemical processes in an aquifer system.</title>
        <authorList>
            <person name="Anantharaman K."/>
            <person name="Brown C.T."/>
            <person name="Hug L.A."/>
            <person name="Sharon I."/>
            <person name="Castelle C.J."/>
            <person name="Probst A.J."/>
            <person name="Thomas B.C."/>
            <person name="Singh A."/>
            <person name="Wilkins M.J."/>
            <person name="Karaoz U."/>
            <person name="Brodie E.L."/>
            <person name="Williams K.H."/>
            <person name="Hubbard S.S."/>
            <person name="Banfield J.F."/>
        </authorList>
    </citation>
    <scope>NUCLEOTIDE SEQUENCE [LARGE SCALE GENOMIC DNA]</scope>
</reference>
<evidence type="ECO:0000256" key="4">
    <source>
        <dbReference type="ARBA" id="ARBA00022679"/>
    </source>
</evidence>
<dbReference type="Gene3D" id="3.40.50.150">
    <property type="entry name" value="Vaccinia Virus protein VP39"/>
    <property type="match status" value="1"/>
</dbReference>
<evidence type="ECO:0000256" key="5">
    <source>
        <dbReference type="ARBA" id="ARBA00022691"/>
    </source>
</evidence>
<protein>
    <recommendedName>
        <fullName evidence="6">Ribosomal RNA small subunit methyltransferase H</fullName>
        <ecNumber evidence="6">2.1.1.199</ecNumber>
    </recommendedName>
    <alternativeName>
        <fullName evidence="6">16S rRNA m(4)C1402 methyltransferase</fullName>
    </alternativeName>
    <alternativeName>
        <fullName evidence="6">rRNA (cytosine-N(4)-)-methyltransferase RsmH</fullName>
    </alternativeName>
</protein>